<keyword evidence="2" id="KW-1185">Reference proteome</keyword>
<reference evidence="1 2" key="1">
    <citation type="submission" date="2023-03" db="EMBL/GenBank/DDBJ databases">
        <title>Bacillus Genome Sequencing.</title>
        <authorList>
            <person name="Dunlap C."/>
        </authorList>
    </citation>
    <scope>NUCLEOTIDE SEQUENCE [LARGE SCALE GENOMIC DNA]</scope>
    <source>
        <strain evidence="1 2">B-23453</strain>
    </source>
</reference>
<organism evidence="1 2">
    <name type="scientific">Heyndrickxia acidicola</name>
    <dbReference type="NCBI Taxonomy" id="209389"/>
    <lineage>
        <taxon>Bacteria</taxon>
        <taxon>Bacillati</taxon>
        <taxon>Bacillota</taxon>
        <taxon>Bacilli</taxon>
        <taxon>Bacillales</taxon>
        <taxon>Bacillaceae</taxon>
        <taxon>Heyndrickxia</taxon>
    </lineage>
</organism>
<comment type="caution">
    <text evidence="1">The sequence shown here is derived from an EMBL/GenBank/DDBJ whole genome shotgun (WGS) entry which is preliminary data.</text>
</comment>
<dbReference type="EMBL" id="JARMAB010000005">
    <property type="protein sequence ID" value="MED1202274.1"/>
    <property type="molecule type" value="Genomic_DNA"/>
</dbReference>
<evidence type="ECO:0000313" key="1">
    <source>
        <dbReference type="EMBL" id="MED1202274.1"/>
    </source>
</evidence>
<dbReference type="Proteomes" id="UP001341444">
    <property type="component" value="Unassembled WGS sequence"/>
</dbReference>
<evidence type="ECO:0000313" key="2">
    <source>
        <dbReference type="Proteomes" id="UP001341444"/>
    </source>
</evidence>
<sequence>MENPQELATRRLRYRPGKRVPEVEINQEKRGYIQGLLISLDLLGQRLSLL</sequence>
<protein>
    <submittedName>
        <fullName evidence="1">Uncharacterized protein</fullName>
    </submittedName>
</protein>
<gene>
    <name evidence="1" type="ORF">P4T90_04105</name>
</gene>
<proteinExistence type="predicted"/>
<accession>A0ABU6MD97</accession>
<name>A0ABU6MD97_9BACI</name>
<dbReference type="RefSeq" id="WP_157090677.1">
    <property type="nucleotide sequence ID" value="NZ_JARMAB010000005.1"/>
</dbReference>